<accession>A0A9P9WLX7</accession>
<keyword evidence="1" id="KW-0732">Signal</keyword>
<dbReference type="AlphaFoldDB" id="A0A9P9WLX7"/>
<protein>
    <submittedName>
        <fullName evidence="2">Uncharacterized protein</fullName>
    </submittedName>
</protein>
<sequence>MRLKGALLLEILLPAISLRKKLNCAKLVEDTSEWRSPLSSVEIEYQAFAIHYFSHSTLDKFEKGVLGSTDCAEMPRAIRELDDNARLRLDFLALERQDTTRISLTRILKQQGDMMKSILEHSAAKADRAADSLCWMSSIPVHNDHLGVRRRLGDAHLSSGRRFLTDENAQD</sequence>
<feature type="signal peptide" evidence="1">
    <location>
        <begin position="1"/>
        <end position="17"/>
    </location>
</feature>
<comment type="caution">
    <text evidence="2">The sequence shown here is derived from an EMBL/GenBank/DDBJ whole genome shotgun (WGS) entry which is preliminary data.</text>
</comment>
<reference evidence="2" key="1">
    <citation type="submission" date="2021-03" db="EMBL/GenBank/DDBJ databases">
        <title>Revisited historic fungal species revealed as producer of novel bioactive compounds through whole genome sequencing and comparative genomics.</title>
        <authorList>
            <person name="Vignolle G.A."/>
            <person name="Hochenegger N."/>
            <person name="Mach R.L."/>
            <person name="Mach-Aigner A.R."/>
            <person name="Javad Rahimi M."/>
            <person name="Salim K.A."/>
            <person name="Chan C.M."/>
            <person name="Lim L.B.L."/>
            <person name="Cai F."/>
            <person name="Druzhinina I.S."/>
            <person name="U'Ren J.M."/>
            <person name="Derntl C."/>
        </authorList>
    </citation>
    <scope>NUCLEOTIDE SEQUENCE</scope>
    <source>
        <strain evidence="2">TUCIM 5799</strain>
    </source>
</reference>
<evidence type="ECO:0000313" key="3">
    <source>
        <dbReference type="Proteomes" id="UP000829685"/>
    </source>
</evidence>
<feature type="chain" id="PRO_5040364514" evidence="1">
    <location>
        <begin position="18"/>
        <end position="171"/>
    </location>
</feature>
<keyword evidence="3" id="KW-1185">Reference proteome</keyword>
<evidence type="ECO:0000256" key="1">
    <source>
        <dbReference type="SAM" id="SignalP"/>
    </source>
</evidence>
<dbReference type="Proteomes" id="UP000829685">
    <property type="component" value="Unassembled WGS sequence"/>
</dbReference>
<evidence type="ECO:0000313" key="2">
    <source>
        <dbReference type="EMBL" id="KAI1869545.1"/>
    </source>
</evidence>
<dbReference type="EMBL" id="JAFIMR010000015">
    <property type="protein sequence ID" value="KAI1869545.1"/>
    <property type="molecule type" value="Genomic_DNA"/>
</dbReference>
<organism evidence="2 3">
    <name type="scientific">Neoarthrinium moseri</name>
    <dbReference type="NCBI Taxonomy" id="1658444"/>
    <lineage>
        <taxon>Eukaryota</taxon>
        <taxon>Fungi</taxon>
        <taxon>Dikarya</taxon>
        <taxon>Ascomycota</taxon>
        <taxon>Pezizomycotina</taxon>
        <taxon>Sordariomycetes</taxon>
        <taxon>Xylariomycetidae</taxon>
        <taxon>Amphisphaeriales</taxon>
        <taxon>Apiosporaceae</taxon>
        <taxon>Neoarthrinium</taxon>
    </lineage>
</organism>
<name>A0A9P9WLX7_9PEZI</name>
<proteinExistence type="predicted"/>
<gene>
    <name evidence="2" type="ORF">JX265_006635</name>
</gene>